<dbReference type="AlphaFoldDB" id="A0A094ISY5"/>
<evidence type="ECO:0000313" key="1">
    <source>
        <dbReference type="EMBL" id="KFZ30800.1"/>
    </source>
</evidence>
<gene>
    <name evidence="1" type="ORF">IDSA_06840</name>
</gene>
<dbReference type="Proteomes" id="UP000054363">
    <property type="component" value="Unassembled WGS sequence"/>
</dbReference>
<organism evidence="1 2">
    <name type="scientific">Pseudidiomarina salinarum</name>
    <dbReference type="NCBI Taxonomy" id="435908"/>
    <lineage>
        <taxon>Bacteria</taxon>
        <taxon>Pseudomonadati</taxon>
        <taxon>Pseudomonadota</taxon>
        <taxon>Gammaproteobacteria</taxon>
        <taxon>Alteromonadales</taxon>
        <taxon>Idiomarinaceae</taxon>
        <taxon>Pseudidiomarina</taxon>
    </lineage>
</organism>
<keyword evidence="2" id="KW-1185">Reference proteome</keyword>
<dbReference type="OrthoDB" id="122670at2"/>
<comment type="caution">
    <text evidence="1">The sequence shown here is derived from an EMBL/GenBank/DDBJ whole genome shotgun (WGS) entry which is preliminary data.</text>
</comment>
<dbReference type="InterPro" id="IPR025427">
    <property type="entry name" value="DUF4160"/>
</dbReference>
<dbReference type="RefSeq" id="WP_034775311.1">
    <property type="nucleotide sequence ID" value="NZ_JPER01000003.1"/>
</dbReference>
<reference evidence="1 2" key="1">
    <citation type="submission" date="2014-06" db="EMBL/GenBank/DDBJ databases">
        <title>The draft genome sequence of Idiomarina salinarum ISL-52.</title>
        <authorList>
            <person name="Du J."/>
            <person name="Shao Z."/>
        </authorList>
    </citation>
    <scope>NUCLEOTIDE SEQUENCE [LARGE SCALE GENOMIC DNA]</scope>
    <source>
        <strain evidence="1 2">ISL-52</strain>
    </source>
</reference>
<evidence type="ECO:0000313" key="2">
    <source>
        <dbReference type="Proteomes" id="UP000054363"/>
    </source>
</evidence>
<name>A0A094ISY5_9GAMM</name>
<sequence length="130" mass="15102">MSVEDFLLELCEEIYRGEERAQAERKRELFGNQFVPELLLMRKDKVRVEIRKENVSHNMPHIHITHSDKIDVSISLNDFSVLAGNIDRKTKKYLLGLLVPKKDELNAIWVELNEKDESVGAEKMIQDLGL</sequence>
<accession>A0A094ISY5</accession>
<evidence type="ECO:0008006" key="3">
    <source>
        <dbReference type="Google" id="ProtNLM"/>
    </source>
</evidence>
<protein>
    <recommendedName>
        <fullName evidence="3">DUF4160 domain-containing protein</fullName>
    </recommendedName>
</protein>
<proteinExistence type="predicted"/>
<dbReference type="EMBL" id="JPER01000003">
    <property type="protein sequence ID" value="KFZ30800.1"/>
    <property type="molecule type" value="Genomic_DNA"/>
</dbReference>
<dbReference type="STRING" id="435908.IDSA_06840"/>
<dbReference type="Pfam" id="PF13711">
    <property type="entry name" value="DUF4160"/>
    <property type="match status" value="1"/>
</dbReference>